<reference evidence="1" key="1">
    <citation type="submission" date="2021-11" db="EMBL/GenBank/DDBJ databases">
        <authorList>
            <person name="Qingchun L."/>
            <person name="Dong Z."/>
            <person name="Zongwei Q."/>
            <person name="Jia Z."/>
            <person name="Duotao L."/>
        </authorList>
    </citation>
    <scope>NUCLEOTIDE SEQUENCE</scope>
    <source>
        <strain evidence="1">WLY-B-L2</strain>
    </source>
</reference>
<dbReference type="Proteomes" id="UP001165422">
    <property type="component" value="Unassembled WGS sequence"/>
</dbReference>
<name>A0ABS8N9Z1_9CLOT</name>
<keyword evidence="2" id="KW-1185">Reference proteome</keyword>
<sequence length="99" mass="11475">MTNFLENENVVKKLEQYLQCFKNKSIGISVEGRLSRLLSYNKAIFYKNAKSIVIDSEHKDNKFELELSSIKSCTKEVCGGLQDVLIILYDNTYIQIYNK</sequence>
<organism evidence="1 2">
    <name type="scientific">Clostridium aromativorans</name>
    <dbReference type="NCBI Taxonomy" id="2836848"/>
    <lineage>
        <taxon>Bacteria</taxon>
        <taxon>Bacillati</taxon>
        <taxon>Bacillota</taxon>
        <taxon>Clostridia</taxon>
        <taxon>Eubacteriales</taxon>
        <taxon>Clostridiaceae</taxon>
        <taxon>Clostridium</taxon>
    </lineage>
</organism>
<accession>A0ABS8N9Z1</accession>
<dbReference type="RefSeq" id="WP_150355471.1">
    <property type="nucleotide sequence ID" value="NZ_JAJJPB010000039.1"/>
</dbReference>
<evidence type="ECO:0000313" key="1">
    <source>
        <dbReference type="EMBL" id="MCC9296633.1"/>
    </source>
</evidence>
<evidence type="ECO:0000313" key="2">
    <source>
        <dbReference type="Proteomes" id="UP001165422"/>
    </source>
</evidence>
<protein>
    <submittedName>
        <fullName evidence="1">Uncharacterized protein</fullName>
    </submittedName>
</protein>
<comment type="caution">
    <text evidence="1">The sequence shown here is derived from an EMBL/GenBank/DDBJ whole genome shotgun (WGS) entry which is preliminary data.</text>
</comment>
<gene>
    <name evidence="1" type="ORF">LN736_17485</name>
</gene>
<proteinExistence type="predicted"/>
<dbReference type="EMBL" id="JAJJPB010000039">
    <property type="protein sequence ID" value="MCC9296633.1"/>
    <property type="molecule type" value="Genomic_DNA"/>
</dbReference>